<dbReference type="InterPro" id="IPR019642">
    <property type="entry name" value="DUF2507"/>
</dbReference>
<sequence>MTMTEQRTNEFGYELLRDHVLPTVLGKHEADILYWVGKDIARKFPMFSMEETTDFFKEAAWGDLQLLKQTKEEATYELKGLDHALKISERNFRLEAGFLAQTHEKLSGYLTECIEEKQSADKSVRFFLKWDRHSIVEK</sequence>
<proteinExistence type="predicted"/>
<reference evidence="2" key="1">
    <citation type="submission" date="2018-09" db="EMBL/GenBank/DDBJ databases">
        <authorList>
            <person name="Zhu H."/>
        </authorList>
    </citation>
    <scope>NUCLEOTIDE SEQUENCE [LARGE SCALE GENOMIC DNA]</scope>
    <source>
        <strain evidence="2">K2R23-3</strain>
    </source>
</reference>
<evidence type="ECO:0000313" key="2">
    <source>
        <dbReference type="Proteomes" id="UP000265725"/>
    </source>
</evidence>
<protein>
    <submittedName>
        <fullName evidence="1">DUF2507 domain-containing protein</fullName>
    </submittedName>
</protein>
<dbReference type="AlphaFoldDB" id="A0A385YSK9"/>
<keyword evidence="2" id="KW-1185">Reference proteome</keyword>
<evidence type="ECO:0000313" key="1">
    <source>
        <dbReference type="EMBL" id="AYC29789.1"/>
    </source>
</evidence>
<gene>
    <name evidence="1" type="ORF">D3873_07735</name>
</gene>
<dbReference type="KEGG" id="paek:D3873_07735"/>
<accession>A0A385YSK9</accession>
<organism evidence="1 2">
    <name type="scientific">Paenisporosarcina cavernae</name>
    <dbReference type="NCBI Taxonomy" id="2320858"/>
    <lineage>
        <taxon>Bacteria</taxon>
        <taxon>Bacillati</taxon>
        <taxon>Bacillota</taxon>
        <taxon>Bacilli</taxon>
        <taxon>Bacillales</taxon>
        <taxon>Caryophanaceae</taxon>
        <taxon>Paenisporosarcina</taxon>
    </lineage>
</organism>
<dbReference type="Gene3D" id="3.30.1380.20">
    <property type="entry name" value="Trafficking protein particle complex subunit 3"/>
    <property type="match status" value="1"/>
</dbReference>
<dbReference type="EMBL" id="CP032418">
    <property type="protein sequence ID" value="AYC29789.1"/>
    <property type="molecule type" value="Genomic_DNA"/>
</dbReference>
<dbReference type="OrthoDB" id="2965348at2"/>
<dbReference type="Proteomes" id="UP000265725">
    <property type="component" value="Chromosome"/>
</dbReference>
<name>A0A385YSK9_9BACL</name>
<dbReference type="Pfam" id="PF10702">
    <property type="entry name" value="DUF2507"/>
    <property type="match status" value="1"/>
</dbReference>
<dbReference type="SUPFAM" id="SSF111126">
    <property type="entry name" value="Ligand-binding domain in the NO signalling and Golgi transport"/>
    <property type="match status" value="1"/>
</dbReference>
<dbReference type="InterPro" id="IPR024096">
    <property type="entry name" value="NO_sig/Golgi_transp_ligand-bd"/>
</dbReference>